<feature type="transmembrane region" description="Helical" evidence="2">
    <location>
        <begin position="61"/>
        <end position="82"/>
    </location>
</feature>
<dbReference type="Proteomes" id="UP001056035">
    <property type="component" value="Chromosome"/>
</dbReference>
<evidence type="ECO:0000256" key="2">
    <source>
        <dbReference type="SAM" id="Phobius"/>
    </source>
</evidence>
<feature type="transmembrane region" description="Helical" evidence="2">
    <location>
        <begin position="37"/>
        <end position="55"/>
    </location>
</feature>
<feature type="transmembrane region" description="Helical" evidence="2">
    <location>
        <begin position="116"/>
        <end position="134"/>
    </location>
</feature>
<name>A0ABY5DZV0_9ACTN</name>
<proteinExistence type="predicted"/>
<evidence type="ECO:0000313" key="3">
    <source>
        <dbReference type="EMBL" id="UTI67069.1"/>
    </source>
</evidence>
<dbReference type="Pfam" id="PF11361">
    <property type="entry name" value="DUF3159"/>
    <property type="match status" value="1"/>
</dbReference>
<sequence>MAYTATGQDTKASSLVAVAVAVVLGLLRLAQRETPQYAITGVVGVAFAAFVATRTGKAENFFLPGLLLNAAYAAAYFVSILIRRPLIGVLVAGLSGAGKGWRDDPGPMRAYTRASWLWVVLFGVRLLVQLPLYLAGSVTALGVAKTAMGLPLFGIGIWLTWLLVREHADLGEGAPGGPQATDGDGEGDADGRSDADPDSGASLVR</sequence>
<feature type="transmembrane region" description="Helical" evidence="2">
    <location>
        <begin position="146"/>
        <end position="164"/>
    </location>
</feature>
<gene>
    <name evidence="3" type="ORF">NBH00_10120</name>
</gene>
<evidence type="ECO:0000256" key="1">
    <source>
        <dbReference type="SAM" id="MobiDB-lite"/>
    </source>
</evidence>
<dbReference type="InterPro" id="IPR016566">
    <property type="entry name" value="UCP010219"/>
</dbReference>
<protein>
    <submittedName>
        <fullName evidence="3">DUF3159 domain-containing protein</fullName>
    </submittedName>
</protein>
<reference evidence="3 4" key="1">
    <citation type="submission" date="2022-06" db="EMBL/GenBank/DDBJ databases">
        <title>Paraconexibacter antarcticus.</title>
        <authorList>
            <person name="Kim C.S."/>
        </authorList>
    </citation>
    <scope>NUCLEOTIDE SEQUENCE [LARGE SCALE GENOMIC DNA]</scope>
    <source>
        <strain evidence="3 4">02-257</strain>
    </source>
</reference>
<keyword evidence="2" id="KW-0812">Transmembrane</keyword>
<keyword evidence="2" id="KW-0472">Membrane</keyword>
<keyword evidence="4" id="KW-1185">Reference proteome</keyword>
<organism evidence="3 4">
    <name type="scientific">Paraconexibacter antarcticus</name>
    <dbReference type="NCBI Taxonomy" id="2949664"/>
    <lineage>
        <taxon>Bacteria</taxon>
        <taxon>Bacillati</taxon>
        <taxon>Actinomycetota</taxon>
        <taxon>Thermoleophilia</taxon>
        <taxon>Solirubrobacterales</taxon>
        <taxon>Paraconexibacteraceae</taxon>
        <taxon>Paraconexibacter</taxon>
    </lineage>
</organism>
<keyword evidence="2" id="KW-1133">Transmembrane helix</keyword>
<feature type="region of interest" description="Disordered" evidence="1">
    <location>
        <begin position="172"/>
        <end position="205"/>
    </location>
</feature>
<dbReference type="EMBL" id="CP098502">
    <property type="protein sequence ID" value="UTI67069.1"/>
    <property type="molecule type" value="Genomic_DNA"/>
</dbReference>
<accession>A0ABY5DZV0</accession>
<evidence type="ECO:0000313" key="4">
    <source>
        <dbReference type="Proteomes" id="UP001056035"/>
    </source>
</evidence>
<feature type="transmembrane region" description="Helical" evidence="2">
    <location>
        <begin position="12"/>
        <end position="30"/>
    </location>
</feature>